<evidence type="ECO:0000259" key="15">
    <source>
        <dbReference type="PROSITE" id="PS50104"/>
    </source>
</evidence>
<dbReference type="FunFam" id="3.80.10.10:FF:001164">
    <property type="entry name" value="GH01279p"/>
    <property type="match status" value="2"/>
</dbReference>
<evidence type="ECO:0000313" key="17">
    <source>
        <dbReference type="EnsemblMetazoa" id="ISCW022740-PA"/>
    </source>
</evidence>
<feature type="transmembrane region" description="Helical" evidence="14">
    <location>
        <begin position="1134"/>
        <end position="1158"/>
    </location>
</feature>
<feature type="region of interest" description="Disordered" evidence="13">
    <location>
        <begin position="1325"/>
        <end position="1344"/>
    </location>
</feature>
<dbReference type="VEuPathDB" id="VectorBase:ISCI022740"/>
<dbReference type="PANTHER" id="PTHR24365">
    <property type="entry name" value="TOLL-LIKE RECEPTOR"/>
    <property type="match status" value="1"/>
</dbReference>
<dbReference type="GO" id="GO:0005886">
    <property type="term" value="C:plasma membrane"/>
    <property type="evidence" value="ECO:0007669"/>
    <property type="project" value="UniProtKB-SubCell"/>
</dbReference>
<keyword evidence="18" id="KW-1185">Reference proteome</keyword>
<gene>
    <name evidence="16" type="ORF">IscW_ISCW022740</name>
</gene>
<dbReference type="VEuPathDB" id="VectorBase:ISCW022740"/>
<accession>B7QAF7</accession>
<evidence type="ECO:0000256" key="13">
    <source>
        <dbReference type="SAM" id="MobiDB-lite"/>
    </source>
</evidence>
<keyword evidence="4" id="KW-1003">Cell membrane</keyword>
<dbReference type="EMBL" id="ABJB010959653">
    <property type="status" value="NOT_ANNOTATED_CDS"/>
    <property type="molecule type" value="Genomic_DNA"/>
</dbReference>
<sequence length="1344" mass="152198">MWAADFGCPARERPSPPKSVTEGPHRQRARRSGPTPAARGEPAVHLRGVPEAEHQPPASPRRPKVSRARRTPGREPARSASVEPIRAPAAAVSEQFSEDYRRCRTSLRPLLQKSDAFDPPRSTSEAVGAPRDAVVFRLVVVVVTEPSSSSAAGMRRRWCRALPLLLLLVWWFPVHPSEAARYVAPEDCRWEPLDATGVALSCAVRTLSGGPEPSNFSLIQPGHTARLTVRCDDLLFESDLINGSFGHLSGLRSLTIERCKIETVPPLAFAGLSELRNLSIRTYNTDWGKFSLRLSPDSLSPLRQLVRLDLSRNNMDSLPPSVLCPLVQLVQVNLTRNRFVEVARMGFSETRCSPLVQKLDAAHNRLRVLSEKGFASLRQLRELKLDHNQIARAEQGALVGLSRLQNLDMAHNALVALPPRFLQATEKLSELYLRNNSLSALPPGLFSGLDQLTTLDLAHNQLSSGWLGPDTLADLTRLTVLDLSHNRLTRLDESSFRSLHSLQTLQLQHNLIESIADLAFASLYNLHTLVLSHNRLKSVGMHMFSGLSSVGGLYLDHNRLESLHSDAFHNMSTLQEIILAGNRLSSVPKVVQSLQFLRSLDVADNIITDIQNASYQGLRHLYGLNLMGNHIGNLSQGAFHDLPSLRILNLARNGIQSIEQGTFDDVPDLHALRLDSNFLDDVNGLFSNLHDLIMLNISANRVRWFDYALIPIGLQWLDIHDNQIEALGNYFELESILKLRTLDVSHNRLTDLDSSSLPNGIEIVFLRNNQLRRIQPFTFLGKQNLTRVDLTENRLETLDMTMFRLSEVPSTRPLPQFMVAGNPYLCDCHMEWLQRLGNLDDSRQYPRVIDLADVVCHLSFTRRKATLPLVKAHSSQFLCRYRNHCFALCHCCDFDACDCEMVCPDNCTCYYDQSWNTNIVDCSARAHIAVPKQLPMDVTELYLDGNDIPALSSHTFIGRKNMKVLYLNSSNVQTVHNRTFSGLRTLRVLRLERNRLATLHGYEFDGLGELKELYLSYNHLTHVNNATFVPLKSLEVLHLDHNYILEMAIWNLQLQPRLNDVRLADNPWSCDCHFAQEFTDFLQNKGAELVRDLFSIQCVHNETSALPLWELNTTSCTNVSEATTLVRHFQVEDLVPLLVVLAALFLLLVCIVVLAFVYRRHLSVWFYTKYGVRMFQRAPAEEEKLFDAFVSYSKKDEAFVAQILAPELECGQPPYRLCLHYRDLPMAGGYLTDAITEAVESSRRTIVILSEHFLKSEWCRYEFKSAHHEVLHSCTHRLVVIFLGRVSYKELDPDIRLWLKSSTFLRWGEKRFWDKLRYAMPDTRHRKPGVPGSRSDVASVAVHI</sequence>
<dbReference type="EC" id="3.1.3.16" evidence="16"/>
<dbReference type="SMART" id="SM00365">
    <property type="entry name" value="LRR_SD22"/>
    <property type="match status" value="8"/>
</dbReference>
<evidence type="ECO:0000256" key="7">
    <source>
        <dbReference type="ARBA" id="ARBA00022729"/>
    </source>
</evidence>
<dbReference type="PANTHER" id="PTHR24365:SF541">
    <property type="entry name" value="PROTEIN TOLL-RELATED"/>
    <property type="match status" value="1"/>
</dbReference>
<reference evidence="16 18" key="1">
    <citation type="submission" date="2008-03" db="EMBL/GenBank/DDBJ databases">
        <title>Annotation of Ixodes scapularis.</title>
        <authorList>
            <consortium name="Ixodes scapularis Genome Project Consortium"/>
            <person name="Caler E."/>
            <person name="Hannick L.I."/>
            <person name="Bidwell S."/>
            <person name="Joardar V."/>
            <person name="Thiagarajan M."/>
            <person name="Amedeo P."/>
            <person name="Galinsky K.J."/>
            <person name="Schobel S."/>
            <person name="Inman J."/>
            <person name="Hostetler J."/>
            <person name="Miller J."/>
            <person name="Hammond M."/>
            <person name="Megy K."/>
            <person name="Lawson D."/>
            <person name="Kodira C."/>
            <person name="Sutton G."/>
            <person name="Meyer J."/>
            <person name="Hill C.A."/>
            <person name="Birren B."/>
            <person name="Nene V."/>
            <person name="Collins F."/>
            <person name="Alarcon-Chaidez F."/>
            <person name="Wikel S."/>
            <person name="Strausberg R."/>
        </authorList>
    </citation>
    <scope>NUCLEOTIDE SEQUENCE [LARGE SCALE GENOMIC DNA]</scope>
    <source>
        <strain evidence="18">Wikel</strain>
        <strain evidence="16">Wikel colony</strain>
    </source>
</reference>
<dbReference type="SMR" id="B7QAF7"/>
<dbReference type="SMART" id="SM00255">
    <property type="entry name" value="TIR"/>
    <property type="match status" value="1"/>
</dbReference>
<feature type="compositionally biased region" description="Basic residues" evidence="13">
    <location>
        <begin position="61"/>
        <end position="71"/>
    </location>
</feature>
<dbReference type="PRINTS" id="PR01537">
    <property type="entry name" value="INTRLKN1R1F"/>
</dbReference>
<dbReference type="OrthoDB" id="2015831at2759"/>
<keyword evidence="9 14" id="KW-1133">Transmembrane helix</keyword>
<evidence type="ECO:0000256" key="4">
    <source>
        <dbReference type="ARBA" id="ARBA00022475"/>
    </source>
</evidence>
<dbReference type="InterPro" id="IPR035897">
    <property type="entry name" value="Toll_tir_struct_dom_sf"/>
</dbReference>
<organism>
    <name type="scientific">Ixodes scapularis</name>
    <name type="common">Black-legged tick</name>
    <name type="synonym">Deer tick</name>
    <dbReference type="NCBI Taxonomy" id="6945"/>
    <lineage>
        <taxon>Eukaryota</taxon>
        <taxon>Metazoa</taxon>
        <taxon>Ecdysozoa</taxon>
        <taxon>Arthropoda</taxon>
        <taxon>Chelicerata</taxon>
        <taxon>Arachnida</taxon>
        <taxon>Acari</taxon>
        <taxon>Parasitiformes</taxon>
        <taxon>Ixodida</taxon>
        <taxon>Ixodoidea</taxon>
        <taxon>Ixodidae</taxon>
        <taxon>Ixodinae</taxon>
        <taxon>Ixodes</taxon>
    </lineage>
</organism>
<dbReference type="SUPFAM" id="SSF52058">
    <property type="entry name" value="L domain-like"/>
    <property type="match status" value="4"/>
</dbReference>
<dbReference type="FunFam" id="3.40.50.10140:FF:000021">
    <property type="entry name" value="Toll receptor 13"/>
    <property type="match status" value="1"/>
</dbReference>
<keyword evidence="10 14" id="KW-0472">Membrane</keyword>
<keyword evidence="6 14" id="KW-0812">Transmembrane</keyword>
<dbReference type="Gene3D" id="3.40.50.10140">
    <property type="entry name" value="Toll/interleukin-1 receptor homology (TIR) domain"/>
    <property type="match status" value="1"/>
</dbReference>
<comment type="subcellular location">
    <subcellularLocation>
        <location evidence="1">Cell membrane</location>
    </subcellularLocation>
    <subcellularLocation>
        <location evidence="2">Membrane</location>
        <topology evidence="2">Single-pass type I membrane protein</topology>
    </subcellularLocation>
</comment>
<dbReference type="EMBL" id="ABJB010834466">
    <property type="status" value="NOT_ANNOTATED_CDS"/>
    <property type="molecule type" value="Genomic_DNA"/>
</dbReference>
<protein>
    <submittedName>
        <fullName evidence="16 17">Toll, putative</fullName>
        <ecNumber evidence="16">3.1.3.16</ecNumber>
    </submittedName>
</protein>
<dbReference type="PaxDb" id="6945-B7QAF7"/>
<dbReference type="PRINTS" id="PR00019">
    <property type="entry name" value="LEURICHRPT"/>
</dbReference>
<dbReference type="HOGENOM" id="CLU_004280_0_0_1"/>
<dbReference type="InterPro" id="IPR000483">
    <property type="entry name" value="Cys-rich_flank_reg_C"/>
</dbReference>
<reference evidence="17" key="2">
    <citation type="submission" date="2020-05" db="UniProtKB">
        <authorList>
            <consortium name="EnsemblMetazoa"/>
        </authorList>
    </citation>
    <scope>IDENTIFICATION</scope>
    <source>
        <strain evidence="17">wikel</strain>
    </source>
</reference>
<dbReference type="Pfam" id="PF00560">
    <property type="entry name" value="LRR_1"/>
    <property type="match status" value="2"/>
</dbReference>
<name>B7QAF7_IXOSC</name>
<dbReference type="SMART" id="SM00369">
    <property type="entry name" value="LRR_TYP"/>
    <property type="match status" value="25"/>
</dbReference>
<keyword evidence="5" id="KW-0433">Leucine-rich repeat</keyword>
<evidence type="ECO:0000256" key="3">
    <source>
        <dbReference type="ARBA" id="ARBA00009634"/>
    </source>
</evidence>
<dbReference type="PROSITE" id="PS50104">
    <property type="entry name" value="TIR"/>
    <property type="match status" value="1"/>
</dbReference>
<feature type="region of interest" description="Disordered" evidence="13">
    <location>
        <begin position="1"/>
        <end position="90"/>
    </location>
</feature>
<evidence type="ECO:0000256" key="11">
    <source>
        <dbReference type="ARBA" id="ARBA00023170"/>
    </source>
</evidence>
<dbReference type="GO" id="GO:0004722">
    <property type="term" value="F:protein serine/threonine phosphatase activity"/>
    <property type="evidence" value="ECO:0007669"/>
    <property type="project" value="UniProtKB-EC"/>
</dbReference>
<keyword evidence="7" id="KW-0732">Signal</keyword>
<evidence type="ECO:0000256" key="10">
    <source>
        <dbReference type="ARBA" id="ARBA00023136"/>
    </source>
</evidence>
<dbReference type="STRING" id="6945.B7QAF7"/>
<dbReference type="Pfam" id="PF13855">
    <property type="entry name" value="LRR_8"/>
    <property type="match status" value="4"/>
</dbReference>
<evidence type="ECO:0000256" key="6">
    <source>
        <dbReference type="ARBA" id="ARBA00022692"/>
    </source>
</evidence>
<keyword evidence="16" id="KW-0378">Hydrolase</keyword>
<dbReference type="VEuPathDB" id="VectorBase:ISCP_033462"/>
<dbReference type="FunFam" id="3.80.10.10:FF:001438">
    <property type="entry name" value="Uncharacterized protein"/>
    <property type="match status" value="1"/>
</dbReference>
<evidence type="ECO:0000256" key="12">
    <source>
        <dbReference type="ARBA" id="ARBA00023180"/>
    </source>
</evidence>
<evidence type="ECO:0000313" key="18">
    <source>
        <dbReference type="Proteomes" id="UP000001555"/>
    </source>
</evidence>
<feature type="domain" description="TIR" evidence="15">
    <location>
        <begin position="1184"/>
        <end position="1320"/>
    </location>
</feature>
<evidence type="ECO:0000256" key="8">
    <source>
        <dbReference type="ARBA" id="ARBA00022737"/>
    </source>
</evidence>
<dbReference type="SMART" id="SM00082">
    <property type="entry name" value="LRRCT"/>
    <property type="match status" value="2"/>
</dbReference>
<dbReference type="Gene3D" id="3.80.10.10">
    <property type="entry name" value="Ribonuclease Inhibitor"/>
    <property type="match status" value="7"/>
</dbReference>
<dbReference type="GO" id="GO:0007165">
    <property type="term" value="P:signal transduction"/>
    <property type="evidence" value="ECO:0007669"/>
    <property type="project" value="InterPro"/>
</dbReference>
<dbReference type="Pfam" id="PF01582">
    <property type="entry name" value="TIR"/>
    <property type="match status" value="1"/>
</dbReference>
<keyword evidence="12" id="KW-0325">Glycoprotein</keyword>
<dbReference type="InterPro" id="IPR003591">
    <property type="entry name" value="Leu-rich_rpt_typical-subtyp"/>
</dbReference>
<keyword evidence="8" id="KW-0677">Repeat</keyword>
<evidence type="ECO:0000256" key="14">
    <source>
        <dbReference type="SAM" id="Phobius"/>
    </source>
</evidence>
<feature type="compositionally biased region" description="Basic and acidic residues" evidence="13">
    <location>
        <begin position="42"/>
        <end position="54"/>
    </location>
</feature>
<dbReference type="PROSITE" id="PS51450">
    <property type="entry name" value="LRR"/>
    <property type="match status" value="7"/>
</dbReference>
<comment type="similarity">
    <text evidence="3">Belongs to the Toll-like receptor family.</text>
</comment>
<dbReference type="InterPro" id="IPR000157">
    <property type="entry name" value="TIR_dom"/>
</dbReference>
<keyword evidence="11" id="KW-0675">Receptor</keyword>
<evidence type="ECO:0000256" key="1">
    <source>
        <dbReference type="ARBA" id="ARBA00004236"/>
    </source>
</evidence>
<dbReference type="EMBL" id="DS894332">
    <property type="protein sequence ID" value="EEC15829.1"/>
    <property type="molecule type" value="Genomic_DNA"/>
</dbReference>
<dbReference type="SUPFAM" id="SSF52200">
    <property type="entry name" value="Toll/Interleukin receptor TIR domain"/>
    <property type="match status" value="1"/>
</dbReference>
<evidence type="ECO:0000256" key="2">
    <source>
        <dbReference type="ARBA" id="ARBA00004479"/>
    </source>
</evidence>
<proteinExistence type="inferred from homology"/>
<dbReference type="InParanoid" id="B7QAF7"/>
<dbReference type="InterPro" id="IPR032675">
    <property type="entry name" value="LRR_dom_sf"/>
</dbReference>
<dbReference type="SMART" id="SM00364">
    <property type="entry name" value="LRR_BAC"/>
    <property type="match status" value="7"/>
</dbReference>
<evidence type="ECO:0000256" key="5">
    <source>
        <dbReference type="ARBA" id="ARBA00022614"/>
    </source>
</evidence>
<evidence type="ECO:0000313" key="16">
    <source>
        <dbReference type="EMBL" id="EEC15829.1"/>
    </source>
</evidence>
<dbReference type="EnsemblMetazoa" id="ISCW022740-RA">
    <property type="protein sequence ID" value="ISCW022740-PA"/>
    <property type="gene ID" value="ISCW022740"/>
</dbReference>
<dbReference type="InterPro" id="IPR001611">
    <property type="entry name" value="Leu-rich_rpt"/>
</dbReference>
<evidence type="ECO:0000256" key="9">
    <source>
        <dbReference type="ARBA" id="ARBA00022989"/>
    </source>
</evidence>
<dbReference type="Proteomes" id="UP000001555">
    <property type="component" value="Unassembled WGS sequence"/>
</dbReference>